<accession>A0A9N9IGL1</accession>
<sequence length="258" mass="30524">MKIFRDYHNFYLNFDVLLLADCLERFFKLMKGKFGLDIAHYVSLLLFAEDALYKTTEQEIELFIDDNMYLFCKKANNPQCSNFVPELEEAMKKLYTWLLYIDANTLYTKAIMQSIPTGKHRWIMPDKTPDLFNKITNYILEVDLDYSYKLHKAYTSYPLAPENIKIFKEKMTKNDFEKNMYKLLGNANYRKTVENICKYQRIDFVRPEGESKKFKKLVADLSYKSHRILAENLVGISHHQSKAKLSKSIFISMSVLNE</sequence>
<name>A0A9N9IGL1_9GLOM</name>
<dbReference type="OrthoDB" id="2419244at2759"/>
<protein>
    <submittedName>
        <fullName evidence="1">3943_t:CDS:1</fullName>
    </submittedName>
</protein>
<comment type="caution">
    <text evidence="1">The sequence shown here is derived from an EMBL/GenBank/DDBJ whole genome shotgun (WGS) entry which is preliminary data.</text>
</comment>
<organism evidence="1 2">
    <name type="scientific">Racocetra fulgida</name>
    <dbReference type="NCBI Taxonomy" id="60492"/>
    <lineage>
        <taxon>Eukaryota</taxon>
        <taxon>Fungi</taxon>
        <taxon>Fungi incertae sedis</taxon>
        <taxon>Mucoromycota</taxon>
        <taxon>Glomeromycotina</taxon>
        <taxon>Glomeromycetes</taxon>
        <taxon>Diversisporales</taxon>
        <taxon>Gigasporaceae</taxon>
        <taxon>Racocetra</taxon>
    </lineage>
</organism>
<dbReference type="EMBL" id="CAJVPZ010030245">
    <property type="protein sequence ID" value="CAG8736318.1"/>
    <property type="molecule type" value="Genomic_DNA"/>
</dbReference>
<reference evidence="1" key="1">
    <citation type="submission" date="2021-06" db="EMBL/GenBank/DDBJ databases">
        <authorList>
            <person name="Kallberg Y."/>
            <person name="Tangrot J."/>
            <person name="Rosling A."/>
        </authorList>
    </citation>
    <scope>NUCLEOTIDE SEQUENCE</scope>
    <source>
        <strain evidence="1">IN212</strain>
    </source>
</reference>
<evidence type="ECO:0000313" key="1">
    <source>
        <dbReference type="EMBL" id="CAG8736318.1"/>
    </source>
</evidence>
<gene>
    <name evidence="1" type="ORF">RFULGI_LOCUS12508</name>
</gene>
<dbReference type="Proteomes" id="UP000789396">
    <property type="component" value="Unassembled WGS sequence"/>
</dbReference>
<feature type="non-terminal residue" evidence="1">
    <location>
        <position position="258"/>
    </location>
</feature>
<dbReference type="AlphaFoldDB" id="A0A9N9IGL1"/>
<evidence type="ECO:0000313" key="2">
    <source>
        <dbReference type="Proteomes" id="UP000789396"/>
    </source>
</evidence>
<proteinExistence type="predicted"/>
<keyword evidence="2" id="KW-1185">Reference proteome</keyword>